<evidence type="ECO:0000313" key="3">
    <source>
        <dbReference type="Proteomes" id="UP000799423"/>
    </source>
</evidence>
<feature type="region of interest" description="Disordered" evidence="1">
    <location>
        <begin position="285"/>
        <end position="310"/>
    </location>
</feature>
<dbReference type="OrthoDB" id="3798868at2759"/>
<gene>
    <name evidence="2" type="ORF">T440DRAFT_532642</name>
</gene>
<dbReference type="Proteomes" id="UP000799423">
    <property type="component" value="Unassembled WGS sequence"/>
</dbReference>
<accession>A0A6A7B3V6</accession>
<evidence type="ECO:0000256" key="1">
    <source>
        <dbReference type="SAM" id="MobiDB-lite"/>
    </source>
</evidence>
<proteinExistence type="predicted"/>
<dbReference type="AlphaFoldDB" id="A0A6A7B3V6"/>
<name>A0A6A7B3V6_9PLEO</name>
<dbReference type="EMBL" id="MU006308">
    <property type="protein sequence ID" value="KAF2850191.1"/>
    <property type="molecule type" value="Genomic_DNA"/>
</dbReference>
<keyword evidence="3" id="KW-1185">Reference proteome</keyword>
<evidence type="ECO:0000313" key="2">
    <source>
        <dbReference type="EMBL" id="KAF2850191.1"/>
    </source>
</evidence>
<reference evidence="2" key="1">
    <citation type="submission" date="2020-01" db="EMBL/GenBank/DDBJ databases">
        <authorList>
            <consortium name="DOE Joint Genome Institute"/>
            <person name="Haridas S."/>
            <person name="Albert R."/>
            <person name="Binder M."/>
            <person name="Bloem J."/>
            <person name="Labutti K."/>
            <person name="Salamov A."/>
            <person name="Andreopoulos B."/>
            <person name="Baker S.E."/>
            <person name="Barry K."/>
            <person name="Bills G."/>
            <person name="Bluhm B.H."/>
            <person name="Cannon C."/>
            <person name="Castanera R."/>
            <person name="Culley D.E."/>
            <person name="Daum C."/>
            <person name="Ezra D."/>
            <person name="Gonzalez J.B."/>
            <person name="Henrissat B."/>
            <person name="Kuo A."/>
            <person name="Liang C."/>
            <person name="Lipzen A."/>
            <person name="Lutzoni F."/>
            <person name="Magnuson J."/>
            <person name="Mondo S."/>
            <person name="Nolan M."/>
            <person name="Ohm R."/>
            <person name="Pangilinan J."/>
            <person name="Park H.-J."/>
            <person name="Ramirez L."/>
            <person name="Alfaro M."/>
            <person name="Sun H."/>
            <person name="Tritt A."/>
            <person name="Yoshinaga Y."/>
            <person name="Zwiers L.-H."/>
            <person name="Turgeon B.G."/>
            <person name="Goodwin S.B."/>
            <person name="Spatafora J.W."/>
            <person name="Crous P.W."/>
            <person name="Grigoriev I.V."/>
        </authorList>
    </citation>
    <scope>NUCLEOTIDE SEQUENCE</scope>
    <source>
        <strain evidence="2">IPT5</strain>
    </source>
</reference>
<organism evidence="2 3">
    <name type="scientific">Plenodomus tracheiphilus IPT5</name>
    <dbReference type="NCBI Taxonomy" id="1408161"/>
    <lineage>
        <taxon>Eukaryota</taxon>
        <taxon>Fungi</taxon>
        <taxon>Dikarya</taxon>
        <taxon>Ascomycota</taxon>
        <taxon>Pezizomycotina</taxon>
        <taxon>Dothideomycetes</taxon>
        <taxon>Pleosporomycetidae</taxon>
        <taxon>Pleosporales</taxon>
        <taxon>Pleosporineae</taxon>
        <taxon>Leptosphaeriaceae</taxon>
        <taxon>Plenodomus</taxon>
    </lineage>
</organism>
<protein>
    <submittedName>
        <fullName evidence="2">Uncharacterized protein</fullName>
    </submittedName>
</protein>
<sequence length="437" mass="50016">MVLYHANGRVVIAHENYLEQEARKLASQHKYEEQIDTCNRRDETPSEDVSVKIVIDKQRFRTLYNGTYGEDGSISGAWEWLCYNNLEEKSITVDRAALIRGSSLAEEHFRWNPRATELHLPVRWPRYNSAGKDSKYKEGVDAQMAYIRLKEIETYIVPWLEKLVEPELSVEEDNGKGPMASENIEQREKDLMNPDKPKGLHIPIPHEILDKIHLYNAMLQLGLPRFVQQPLIDALILQMYRTPLRRCHLETLEVTIGRLNSRGVSVLDPVICHFVGTYPFRRTMDRGDAKTPGEPNADAAKYNIPPIRGIDSDEDGPDRPLWIDRQGRMNFHEASRQTLKYIDHLARRNKYPHDTIILPPELPVLGHSIKHWSGMRANDSAVAAFTGFPLNIGESCKFIQSDAPSALSSDNLRRKPTNKLAHEQYYQHNGPGLDIGT</sequence>